<name>A0ABM0TDK1_CAMSA</name>
<evidence type="ECO:0000256" key="4">
    <source>
        <dbReference type="ARBA" id="ARBA00023242"/>
    </source>
</evidence>
<keyword evidence="4" id="KW-0539">Nucleus</keyword>
<evidence type="ECO:0000313" key="7">
    <source>
        <dbReference type="Proteomes" id="UP000694864"/>
    </source>
</evidence>
<keyword evidence="2" id="KW-0238">DNA-binding</keyword>
<accession>A0ABM0TDK1</accession>
<evidence type="ECO:0000256" key="1">
    <source>
        <dbReference type="ARBA" id="ARBA00023015"/>
    </source>
</evidence>
<dbReference type="RefSeq" id="XP_010424782.2">
    <property type="nucleotide sequence ID" value="XM_010426480.2"/>
</dbReference>
<reference evidence="7" key="1">
    <citation type="journal article" date="2014" name="Nat. Commun.">
        <title>The emerging biofuel crop Camelina sativa retains a highly undifferentiated hexaploid genome structure.</title>
        <authorList>
            <person name="Kagale S."/>
            <person name="Koh C."/>
            <person name="Nixon J."/>
            <person name="Bollina V."/>
            <person name="Clarke W.E."/>
            <person name="Tuteja R."/>
            <person name="Spillane C."/>
            <person name="Robinson S.J."/>
            <person name="Links M.G."/>
            <person name="Clarke C."/>
            <person name="Higgins E.E."/>
            <person name="Huebert T."/>
            <person name="Sharpe A.G."/>
            <person name="Parkin I.A."/>
        </authorList>
    </citation>
    <scope>NUCLEOTIDE SEQUENCE [LARGE SCALE GENOMIC DNA]</scope>
    <source>
        <strain evidence="7">cv. DH55</strain>
    </source>
</reference>
<dbReference type="Gene3D" id="2.170.150.80">
    <property type="entry name" value="NAC domain"/>
    <property type="match status" value="1"/>
</dbReference>
<dbReference type="PANTHER" id="PTHR31744">
    <property type="entry name" value="PROTEIN CUP-SHAPED COTYLEDON 2-RELATED"/>
    <property type="match status" value="1"/>
</dbReference>
<dbReference type="Pfam" id="PF02365">
    <property type="entry name" value="NAM"/>
    <property type="match status" value="1"/>
</dbReference>
<dbReference type="PROSITE" id="PS51005">
    <property type="entry name" value="NAC"/>
    <property type="match status" value="1"/>
</dbReference>
<protein>
    <submittedName>
        <fullName evidence="8">NAC domain-containing protein 78-like</fullName>
    </submittedName>
</protein>
<evidence type="ECO:0000256" key="5">
    <source>
        <dbReference type="SAM" id="MobiDB-lite"/>
    </source>
</evidence>
<dbReference type="PANTHER" id="PTHR31744:SF210">
    <property type="entry name" value="NAC DOMAIN-CONTAINING PROTEIN 86-LIKE"/>
    <property type="match status" value="1"/>
</dbReference>
<keyword evidence="7" id="KW-1185">Reference proteome</keyword>
<organism evidence="7 8">
    <name type="scientific">Camelina sativa</name>
    <name type="common">False flax</name>
    <name type="synonym">Myagrum sativum</name>
    <dbReference type="NCBI Taxonomy" id="90675"/>
    <lineage>
        <taxon>Eukaryota</taxon>
        <taxon>Viridiplantae</taxon>
        <taxon>Streptophyta</taxon>
        <taxon>Embryophyta</taxon>
        <taxon>Tracheophyta</taxon>
        <taxon>Spermatophyta</taxon>
        <taxon>Magnoliopsida</taxon>
        <taxon>eudicotyledons</taxon>
        <taxon>Gunneridae</taxon>
        <taxon>Pentapetalae</taxon>
        <taxon>rosids</taxon>
        <taxon>malvids</taxon>
        <taxon>Brassicales</taxon>
        <taxon>Brassicaceae</taxon>
        <taxon>Camelineae</taxon>
        <taxon>Camelina</taxon>
    </lineage>
</organism>
<keyword evidence="3" id="KW-0804">Transcription</keyword>
<evidence type="ECO:0000256" key="2">
    <source>
        <dbReference type="ARBA" id="ARBA00023125"/>
    </source>
</evidence>
<gene>
    <name evidence="8" type="primary">LOC104709945</name>
</gene>
<dbReference type="InterPro" id="IPR036093">
    <property type="entry name" value="NAC_dom_sf"/>
</dbReference>
<evidence type="ECO:0000259" key="6">
    <source>
        <dbReference type="PROSITE" id="PS51005"/>
    </source>
</evidence>
<sequence>MDRDSKKPGRALPAPREVQVNAAAVTSLAPGFRFHPTDEELITYYLKRKVQGKPMRLDAIGEVDFYKHEPWNLPEHSKLKTRDKEWYFFSTLDKKYSTGTCVKRVTKQGYWNTTGKDKEIRRGDGEVSIAIGMMKIHVFYKGRSPNGRRTNWVMHEYRLSKNDEGLQVDAYVLCKVFRKQNPGEPNESRYAPFVEQEWDDDGERAVSHVPVVVDANRVNETQQIDGNNKEHDDQALKRAPILPHCDIDKEAPLPLCVLNKQAPLTLVQHKRKRRVDSSGNSNSSSQMTQDHSSSTATIVDTGAAEPEPLTNSEQTSVLKSRLGSMILDLGNKQEEAVAEKVPATTSSLTKSIQDLMNEKDEMVVLRETQMRETIEAEILINYLEDQIKTLRKEKMRS</sequence>
<dbReference type="Proteomes" id="UP000694864">
    <property type="component" value="Chromosome 8"/>
</dbReference>
<feature type="region of interest" description="Disordered" evidence="5">
    <location>
        <begin position="268"/>
        <end position="295"/>
    </location>
</feature>
<proteinExistence type="predicted"/>
<evidence type="ECO:0000256" key="3">
    <source>
        <dbReference type="ARBA" id="ARBA00023163"/>
    </source>
</evidence>
<reference evidence="8" key="2">
    <citation type="submission" date="2025-08" db="UniProtKB">
        <authorList>
            <consortium name="RefSeq"/>
        </authorList>
    </citation>
    <scope>IDENTIFICATION</scope>
    <source>
        <tissue evidence="8">Leaf</tissue>
    </source>
</reference>
<feature type="domain" description="NAC" evidence="6">
    <location>
        <begin position="28"/>
        <end position="179"/>
    </location>
</feature>
<dbReference type="InterPro" id="IPR003441">
    <property type="entry name" value="NAC-dom"/>
</dbReference>
<dbReference type="SUPFAM" id="SSF101941">
    <property type="entry name" value="NAC domain"/>
    <property type="match status" value="1"/>
</dbReference>
<feature type="compositionally biased region" description="Low complexity" evidence="5">
    <location>
        <begin position="277"/>
        <end position="295"/>
    </location>
</feature>
<evidence type="ECO:0000313" key="8">
    <source>
        <dbReference type="RefSeq" id="XP_010424782.2"/>
    </source>
</evidence>
<keyword evidence="1" id="KW-0805">Transcription regulation</keyword>
<dbReference type="GeneID" id="104709945"/>